<evidence type="ECO:0000313" key="12">
    <source>
        <dbReference type="Proteomes" id="UP000887013"/>
    </source>
</evidence>
<comment type="catalytic activity">
    <reaction evidence="10">
        <text>a very-long-chain acyl-CoA + malonyl-CoA + H(+) = a very-long-chain 3-oxoacyl-CoA + CO2 + CoA</text>
        <dbReference type="Rhea" id="RHEA:32727"/>
        <dbReference type="ChEBI" id="CHEBI:15378"/>
        <dbReference type="ChEBI" id="CHEBI:16526"/>
        <dbReference type="ChEBI" id="CHEBI:57287"/>
        <dbReference type="ChEBI" id="CHEBI:57384"/>
        <dbReference type="ChEBI" id="CHEBI:90725"/>
        <dbReference type="ChEBI" id="CHEBI:90736"/>
        <dbReference type="EC" id="2.3.1.199"/>
    </reaction>
</comment>
<feature type="transmembrane region" description="Helical" evidence="10">
    <location>
        <begin position="151"/>
        <end position="169"/>
    </location>
</feature>
<reference evidence="11" key="1">
    <citation type="submission" date="2020-08" db="EMBL/GenBank/DDBJ databases">
        <title>Multicomponent nature underlies the extraordinary mechanical properties of spider dragline silk.</title>
        <authorList>
            <person name="Kono N."/>
            <person name="Nakamura H."/>
            <person name="Mori M."/>
            <person name="Yoshida Y."/>
            <person name="Ohtoshi R."/>
            <person name="Malay A.D."/>
            <person name="Moran D.A.P."/>
            <person name="Tomita M."/>
            <person name="Numata K."/>
            <person name="Arakawa K."/>
        </authorList>
    </citation>
    <scope>NUCLEOTIDE SEQUENCE</scope>
</reference>
<accession>A0A8X6M978</accession>
<evidence type="ECO:0000256" key="1">
    <source>
        <dbReference type="ARBA" id="ARBA00004141"/>
    </source>
</evidence>
<evidence type="ECO:0000256" key="10">
    <source>
        <dbReference type="RuleBase" id="RU361115"/>
    </source>
</evidence>
<keyword evidence="3 10" id="KW-0808">Transferase</keyword>
<keyword evidence="4 10" id="KW-0812">Transmembrane</keyword>
<dbReference type="OrthoDB" id="10259681at2759"/>
<feature type="transmembrane region" description="Helical" evidence="10">
    <location>
        <begin position="244"/>
        <end position="267"/>
    </location>
</feature>
<dbReference type="GO" id="GO:0005789">
    <property type="term" value="C:endoplasmic reticulum membrane"/>
    <property type="evidence" value="ECO:0007669"/>
    <property type="project" value="TreeGrafter"/>
</dbReference>
<evidence type="ECO:0000256" key="2">
    <source>
        <dbReference type="ARBA" id="ARBA00022516"/>
    </source>
</evidence>
<keyword evidence="2 10" id="KW-0444">Lipid biosynthesis</keyword>
<evidence type="ECO:0000256" key="8">
    <source>
        <dbReference type="ARBA" id="ARBA00023136"/>
    </source>
</evidence>
<dbReference type="PROSITE" id="PS01188">
    <property type="entry name" value="ELO"/>
    <property type="match status" value="1"/>
</dbReference>
<keyword evidence="5 10" id="KW-0276">Fatty acid metabolism</keyword>
<protein>
    <recommendedName>
        <fullName evidence="10">Elongation of very long chain fatty acids protein</fullName>
        <ecNumber evidence="10">2.3.1.199</ecNumber>
    </recommendedName>
    <alternativeName>
        <fullName evidence="10">Very-long-chain 3-oxoacyl-CoA synthase</fullName>
    </alternativeName>
</protein>
<comment type="caution">
    <text evidence="11">The sequence shown here is derived from an EMBL/GenBank/DDBJ whole genome shotgun (WGS) entry which is preliminary data.</text>
</comment>
<evidence type="ECO:0000256" key="6">
    <source>
        <dbReference type="ARBA" id="ARBA00022989"/>
    </source>
</evidence>
<feature type="transmembrane region" description="Helical" evidence="10">
    <location>
        <begin position="75"/>
        <end position="94"/>
    </location>
</feature>
<dbReference type="InterPro" id="IPR002076">
    <property type="entry name" value="ELO_fam"/>
</dbReference>
<feature type="transmembrane region" description="Helical" evidence="10">
    <location>
        <begin position="205"/>
        <end position="224"/>
    </location>
</feature>
<dbReference type="PANTHER" id="PTHR11157:SF17">
    <property type="entry name" value="ELONGATION OF VERY LONG CHAIN FATTY ACIDS PROTEIN 6"/>
    <property type="match status" value="1"/>
</dbReference>
<comment type="subcellular location">
    <subcellularLocation>
        <location evidence="1">Membrane</location>
        <topology evidence="1">Multi-pass membrane protein</topology>
    </subcellularLocation>
</comment>
<evidence type="ECO:0000256" key="3">
    <source>
        <dbReference type="ARBA" id="ARBA00022679"/>
    </source>
</evidence>
<dbReference type="Proteomes" id="UP000887013">
    <property type="component" value="Unassembled WGS sequence"/>
</dbReference>
<gene>
    <name evidence="11" type="primary">elovl6</name>
    <name evidence="11" type="ORF">NPIL_388971</name>
</gene>
<evidence type="ECO:0000256" key="4">
    <source>
        <dbReference type="ARBA" id="ARBA00022692"/>
    </source>
</evidence>
<dbReference type="GO" id="GO:0034625">
    <property type="term" value="P:fatty acid elongation, monounsaturated fatty acid"/>
    <property type="evidence" value="ECO:0007669"/>
    <property type="project" value="TreeGrafter"/>
</dbReference>
<evidence type="ECO:0000256" key="5">
    <source>
        <dbReference type="ARBA" id="ARBA00022832"/>
    </source>
</evidence>
<dbReference type="EMBL" id="BMAW01088058">
    <property type="protein sequence ID" value="GFS32880.1"/>
    <property type="molecule type" value="Genomic_DNA"/>
</dbReference>
<dbReference type="GO" id="GO:0042761">
    <property type="term" value="P:very long-chain fatty acid biosynthetic process"/>
    <property type="evidence" value="ECO:0007669"/>
    <property type="project" value="TreeGrafter"/>
</dbReference>
<dbReference type="GO" id="GO:0009922">
    <property type="term" value="F:fatty acid elongase activity"/>
    <property type="evidence" value="ECO:0007669"/>
    <property type="project" value="UniProtKB-EC"/>
</dbReference>
<dbReference type="Pfam" id="PF01151">
    <property type="entry name" value="ELO"/>
    <property type="match status" value="1"/>
</dbReference>
<dbReference type="GO" id="GO:0030148">
    <property type="term" value="P:sphingolipid biosynthetic process"/>
    <property type="evidence" value="ECO:0007669"/>
    <property type="project" value="TreeGrafter"/>
</dbReference>
<organism evidence="11 12">
    <name type="scientific">Nephila pilipes</name>
    <name type="common">Giant wood spider</name>
    <name type="synonym">Nephila maculata</name>
    <dbReference type="NCBI Taxonomy" id="299642"/>
    <lineage>
        <taxon>Eukaryota</taxon>
        <taxon>Metazoa</taxon>
        <taxon>Ecdysozoa</taxon>
        <taxon>Arthropoda</taxon>
        <taxon>Chelicerata</taxon>
        <taxon>Arachnida</taxon>
        <taxon>Araneae</taxon>
        <taxon>Araneomorphae</taxon>
        <taxon>Entelegynae</taxon>
        <taxon>Araneoidea</taxon>
        <taxon>Nephilidae</taxon>
        <taxon>Nephila</taxon>
    </lineage>
</organism>
<dbReference type="AlphaFoldDB" id="A0A8X6M978"/>
<evidence type="ECO:0000256" key="7">
    <source>
        <dbReference type="ARBA" id="ARBA00023098"/>
    </source>
</evidence>
<evidence type="ECO:0000313" key="11">
    <source>
        <dbReference type="EMBL" id="GFS32880.1"/>
    </source>
</evidence>
<feature type="transmembrane region" description="Helical" evidence="10">
    <location>
        <begin position="123"/>
        <end position="144"/>
    </location>
</feature>
<proteinExistence type="inferred from homology"/>
<dbReference type="PANTHER" id="PTHR11157">
    <property type="entry name" value="FATTY ACID ACYL TRANSFERASE-RELATED"/>
    <property type="match status" value="1"/>
</dbReference>
<sequence>MDTPYIFTDNQDPSVSPNLSVIFDFERNFDIERNIKWLNEHWHHAFYYAGLYLLIIFGVKKYMKNRPQLELRKLLVTWNILLATFSILAFIRTVPEFIHVLQKFGLTYSACNSSYLFGKDTAFWAWMYSYAKVPELLDTLFIVLRKQPLIFLHWYHHITVLLFTWYAHVNHVAVGRWYLAMNSFVHSLMYTYFALRCLRIKTPRIFALTITFLQILQMILGFYVTYLSYVTVHKGEPCHQKANVAIYGLLIYGSYFVLFARFFYYSYLSPPNKAKKSV</sequence>
<evidence type="ECO:0000256" key="9">
    <source>
        <dbReference type="ARBA" id="ARBA00023160"/>
    </source>
</evidence>
<feature type="transmembrane region" description="Helical" evidence="10">
    <location>
        <begin position="175"/>
        <end position="193"/>
    </location>
</feature>
<keyword evidence="12" id="KW-1185">Reference proteome</keyword>
<keyword evidence="8 10" id="KW-0472">Membrane</keyword>
<keyword evidence="7 10" id="KW-0443">Lipid metabolism</keyword>
<name>A0A8X6M978_NEPPI</name>
<dbReference type="InterPro" id="IPR030457">
    <property type="entry name" value="ELO_CS"/>
</dbReference>
<feature type="transmembrane region" description="Helical" evidence="10">
    <location>
        <begin position="45"/>
        <end position="63"/>
    </location>
</feature>
<keyword evidence="9 10" id="KW-0275">Fatty acid biosynthesis</keyword>
<dbReference type="EC" id="2.3.1.199" evidence="10"/>
<keyword evidence="6 10" id="KW-1133">Transmembrane helix</keyword>
<comment type="similarity">
    <text evidence="10">Belongs to the ELO family.</text>
</comment>
<dbReference type="GO" id="GO:0034626">
    <property type="term" value="P:fatty acid elongation, polyunsaturated fatty acid"/>
    <property type="evidence" value="ECO:0007669"/>
    <property type="project" value="TreeGrafter"/>
</dbReference>
<dbReference type="GO" id="GO:0019367">
    <property type="term" value="P:fatty acid elongation, saturated fatty acid"/>
    <property type="evidence" value="ECO:0007669"/>
    <property type="project" value="TreeGrafter"/>
</dbReference>